<dbReference type="Gene3D" id="3.60.110.10">
    <property type="entry name" value="Carbon-nitrogen hydrolase"/>
    <property type="match status" value="1"/>
</dbReference>
<accession>A0ABN4ASP6</accession>
<name>A0ABN4ASP6_EMTOG</name>
<dbReference type="InterPro" id="IPR003010">
    <property type="entry name" value="C-N_Hydrolase"/>
</dbReference>
<dbReference type="PANTHER" id="PTHR43674">
    <property type="entry name" value="NITRILASE C965.09-RELATED"/>
    <property type="match status" value="1"/>
</dbReference>
<keyword evidence="4" id="KW-1185">Reference proteome</keyword>
<dbReference type="CDD" id="cd07197">
    <property type="entry name" value="nitrilase"/>
    <property type="match status" value="1"/>
</dbReference>
<evidence type="ECO:0000313" key="3">
    <source>
        <dbReference type="EMBL" id="AFK04765.1"/>
    </source>
</evidence>
<feature type="domain" description="CN hydrolase" evidence="2">
    <location>
        <begin position="1"/>
        <end position="236"/>
    </location>
</feature>
<dbReference type="RefSeq" id="WP_015030454.1">
    <property type="nucleotide sequence ID" value="NC_018748.1"/>
</dbReference>
<dbReference type="InterPro" id="IPR050345">
    <property type="entry name" value="Aliph_Amidase/BUP"/>
</dbReference>
<evidence type="ECO:0000259" key="2">
    <source>
        <dbReference type="PROSITE" id="PS50263"/>
    </source>
</evidence>
<dbReference type="PROSITE" id="PS50263">
    <property type="entry name" value="CN_HYDROLASE"/>
    <property type="match status" value="1"/>
</dbReference>
<dbReference type="InterPro" id="IPR036526">
    <property type="entry name" value="C-N_Hydrolase_sf"/>
</dbReference>
<keyword evidence="1" id="KW-0378">Hydrolase</keyword>
<reference evidence="3 4" key="1">
    <citation type="submission" date="2011-07" db="EMBL/GenBank/DDBJ databases">
        <title>The complete genome of chromosome of Emticicia oligotrophica DSM 17448.</title>
        <authorList>
            <consortium name="US DOE Joint Genome Institute (JGI-PGF)"/>
            <person name="Lucas S."/>
            <person name="Han J."/>
            <person name="Lapidus A."/>
            <person name="Bruce D."/>
            <person name="Goodwin L."/>
            <person name="Pitluck S."/>
            <person name="Peters L."/>
            <person name="Kyrpides N."/>
            <person name="Mavromatis K."/>
            <person name="Ivanova N."/>
            <person name="Ovchinnikova G."/>
            <person name="Teshima H."/>
            <person name="Detter J.C."/>
            <person name="Tapia R."/>
            <person name="Han C."/>
            <person name="Land M."/>
            <person name="Hauser L."/>
            <person name="Markowitz V."/>
            <person name="Cheng J.-F."/>
            <person name="Hugenholtz P."/>
            <person name="Woyke T."/>
            <person name="Wu D."/>
            <person name="Tindall B."/>
            <person name="Pomrenke H."/>
            <person name="Brambilla E."/>
            <person name="Klenk H.-P."/>
            <person name="Eisen J.A."/>
        </authorList>
    </citation>
    <scope>NUCLEOTIDE SEQUENCE [LARGE SCALE GENOMIC DNA]</scope>
    <source>
        <strain evidence="3 4">DSM 17448</strain>
    </source>
</reference>
<evidence type="ECO:0000256" key="1">
    <source>
        <dbReference type="ARBA" id="ARBA00022801"/>
    </source>
</evidence>
<evidence type="ECO:0000313" key="4">
    <source>
        <dbReference type="Proteomes" id="UP000002875"/>
    </source>
</evidence>
<proteinExistence type="predicted"/>
<dbReference type="Proteomes" id="UP000002875">
    <property type="component" value="Chromosome"/>
</dbReference>
<organism evidence="3 4">
    <name type="scientific">Emticicia oligotrophica (strain DSM 17448 / CIP 109782 / MTCC 6937 / GPTSA100-15)</name>
    <dbReference type="NCBI Taxonomy" id="929562"/>
    <lineage>
        <taxon>Bacteria</taxon>
        <taxon>Pseudomonadati</taxon>
        <taxon>Bacteroidota</taxon>
        <taxon>Cytophagia</taxon>
        <taxon>Cytophagales</taxon>
        <taxon>Leadbetterellaceae</taxon>
        <taxon>Emticicia</taxon>
    </lineage>
</organism>
<dbReference type="SUPFAM" id="SSF56317">
    <property type="entry name" value="Carbon-nitrogen hydrolase"/>
    <property type="match status" value="1"/>
</dbReference>
<gene>
    <name evidence="3" type="ordered locus">Emtol_3639</name>
</gene>
<protein>
    <submittedName>
        <fullName evidence="3">Nitrilase/cyanide hydratase and apolipoprotein N-acyltransferase</fullName>
    </submittedName>
</protein>
<dbReference type="PANTHER" id="PTHR43674:SF2">
    <property type="entry name" value="BETA-UREIDOPROPIONASE"/>
    <property type="match status" value="1"/>
</dbReference>
<sequence>MKICLAQIQSYRGEIEKNIQKHVNCIVKAIEMKADFIFFPELSISSYEPTLARTLATTPTDKRFDIFQMLSNQSNITICIGAPLLQALGVSISMLIFQKNLPLKVYSKQILHADELPYFVTCNDEVLISQENNLIAPAICFESLLEKHAEKAAKAKANLYIASVAKSTKGLEKAYNHYPKIAQCFNLTVLMCNSVGPAEDFVAKGQSAVWLSNGEVLGKLDSNSEGLLFFDSEDQTTSSFYF</sequence>
<dbReference type="EMBL" id="CP002961">
    <property type="protein sequence ID" value="AFK04765.1"/>
    <property type="molecule type" value="Genomic_DNA"/>
</dbReference>
<dbReference type="Pfam" id="PF00795">
    <property type="entry name" value="CN_hydrolase"/>
    <property type="match status" value="1"/>
</dbReference>